<evidence type="ECO:0000256" key="4">
    <source>
        <dbReference type="ARBA" id="ARBA00022729"/>
    </source>
</evidence>
<gene>
    <name evidence="10" type="ORF">E2980_12530</name>
</gene>
<comment type="caution">
    <text evidence="10">The sequence shown here is derived from an EMBL/GenBank/DDBJ whole genome shotgun (WGS) entry which is preliminary data.</text>
</comment>
<dbReference type="PANTHER" id="PTHR35789:SF1">
    <property type="entry name" value="SPORE GERMINATION PROTEIN B3"/>
    <property type="match status" value="1"/>
</dbReference>
<dbReference type="NCBIfam" id="TIGR02887">
    <property type="entry name" value="spore_ger_x_C"/>
    <property type="match status" value="1"/>
</dbReference>
<organism evidence="10 11">
    <name type="scientific">Cohnella luojiensis</name>
    <dbReference type="NCBI Taxonomy" id="652876"/>
    <lineage>
        <taxon>Bacteria</taxon>
        <taxon>Bacillati</taxon>
        <taxon>Bacillota</taxon>
        <taxon>Bacilli</taxon>
        <taxon>Bacillales</taxon>
        <taxon>Paenibacillaceae</taxon>
        <taxon>Cohnella</taxon>
    </lineage>
</organism>
<proteinExistence type="inferred from homology"/>
<sequence length="390" mass="43631">MCLTMAAGCWNRRELNDLAISVAIGVDKRGNQILLTDQIVDPGAVAGKEGGGATFRAPVSLFQEKGRGIQEAARRMTIESTRKIYVGQLQMLVIGEKLAKEGIGKLLDHISRDHEYRSDFYVIIARRAEAQDILKVFTALEKTPATKMRASLEVSSKAWGTSAAVKFDEFISNVVSKGKEAAVTGIRLIGDPKIGNDKANVEKILSPANLHYSGVAVFKKDKMLGWLNEDDSKGYNYTQGKIKSTVELVSCPKNKNKITVEILRNKKTMKAVMEDGKPVIHIRIKTEGVITDAQCRMDFTKPSSITLVERLTSSHIQNSVLSAVNTMQNKYKSDIFGFGEAVERKYPQYWEKVKIDWDKVFPTIRVNIRVESNIQKMFKTTKSLYERMEG</sequence>
<evidence type="ECO:0000259" key="8">
    <source>
        <dbReference type="Pfam" id="PF05504"/>
    </source>
</evidence>
<evidence type="ECO:0000256" key="5">
    <source>
        <dbReference type="ARBA" id="ARBA00023136"/>
    </source>
</evidence>
<dbReference type="EMBL" id="SOMN01000016">
    <property type="protein sequence ID" value="TFE25983.1"/>
    <property type="molecule type" value="Genomic_DNA"/>
</dbReference>
<protein>
    <submittedName>
        <fullName evidence="10">Ger(X)C family spore germination protein</fullName>
    </submittedName>
</protein>
<dbReference type="InterPro" id="IPR057336">
    <property type="entry name" value="GerAC_N"/>
</dbReference>
<dbReference type="InterPro" id="IPR008844">
    <property type="entry name" value="Spore_GerAC-like"/>
</dbReference>
<comment type="similarity">
    <text evidence="2">Belongs to the GerABKC lipoprotein family.</text>
</comment>
<dbReference type="InterPro" id="IPR046953">
    <property type="entry name" value="Spore_GerAC-like_C"/>
</dbReference>
<dbReference type="GO" id="GO:0009847">
    <property type="term" value="P:spore germination"/>
    <property type="evidence" value="ECO:0007669"/>
    <property type="project" value="InterPro"/>
</dbReference>
<keyword evidence="5" id="KW-0472">Membrane</keyword>
<accession>A0A4Y8LW86</accession>
<reference evidence="10 11" key="1">
    <citation type="submission" date="2019-03" db="EMBL/GenBank/DDBJ databases">
        <title>Cohnella endophytica sp. nov., a novel endophytic bacterium isolated from bark of Sonneratia apetala.</title>
        <authorList>
            <person name="Tuo L."/>
        </authorList>
    </citation>
    <scope>NUCLEOTIDE SEQUENCE [LARGE SCALE GENOMIC DNA]</scope>
    <source>
        <strain evidence="10 11">CCTCC AB 208254</strain>
    </source>
</reference>
<dbReference type="PANTHER" id="PTHR35789">
    <property type="entry name" value="SPORE GERMINATION PROTEIN B3"/>
    <property type="match status" value="1"/>
</dbReference>
<dbReference type="Pfam" id="PF05504">
    <property type="entry name" value="Spore_GerAC"/>
    <property type="match status" value="1"/>
</dbReference>
<dbReference type="Gene3D" id="3.30.300.210">
    <property type="entry name" value="Nutrient germinant receptor protein C, domain 3"/>
    <property type="match status" value="1"/>
</dbReference>
<evidence type="ECO:0000256" key="6">
    <source>
        <dbReference type="ARBA" id="ARBA00023139"/>
    </source>
</evidence>
<dbReference type="Proteomes" id="UP000297900">
    <property type="component" value="Unassembled WGS sequence"/>
</dbReference>
<keyword evidence="11" id="KW-1185">Reference proteome</keyword>
<keyword evidence="7" id="KW-0449">Lipoprotein</keyword>
<evidence type="ECO:0000256" key="7">
    <source>
        <dbReference type="ARBA" id="ARBA00023288"/>
    </source>
</evidence>
<name>A0A4Y8LW86_9BACL</name>
<feature type="domain" description="Spore germination GerAC-like C-terminal" evidence="8">
    <location>
        <begin position="213"/>
        <end position="376"/>
    </location>
</feature>
<evidence type="ECO:0000256" key="1">
    <source>
        <dbReference type="ARBA" id="ARBA00004635"/>
    </source>
</evidence>
<dbReference type="GO" id="GO:0016020">
    <property type="term" value="C:membrane"/>
    <property type="evidence" value="ECO:0007669"/>
    <property type="project" value="UniProtKB-SubCell"/>
</dbReference>
<keyword evidence="3" id="KW-0309">Germination</keyword>
<evidence type="ECO:0000259" key="9">
    <source>
        <dbReference type="Pfam" id="PF25198"/>
    </source>
</evidence>
<feature type="domain" description="Spore germination protein N-terminal" evidence="9">
    <location>
        <begin position="11"/>
        <end position="186"/>
    </location>
</feature>
<keyword evidence="4" id="KW-0732">Signal</keyword>
<keyword evidence="6" id="KW-0564">Palmitate</keyword>
<evidence type="ECO:0000256" key="3">
    <source>
        <dbReference type="ARBA" id="ARBA00022544"/>
    </source>
</evidence>
<evidence type="ECO:0000313" key="11">
    <source>
        <dbReference type="Proteomes" id="UP000297900"/>
    </source>
</evidence>
<dbReference type="AlphaFoldDB" id="A0A4Y8LW86"/>
<dbReference type="InterPro" id="IPR038501">
    <property type="entry name" value="Spore_GerAC_C_sf"/>
</dbReference>
<evidence type="ECO:0000313" key="10">
    <source>
        <dbReference type="EMBL" id="TFE25983.1"/>
    </source>
</evidence>
<dbReference type="Pfam" id="PF25198">
    <property type="entry name" value="Spore_GerAC_N"/>
    <property type="match status" value="1"/>
</dbReference>
<comment type="subcellular location">
    <subcellularLocation>
        <location evidence="1">Membrane</location>
        <topology evidence="1">Lipid-anchor</topology>
    </subcellularLocation>
</comment>
<evidence type="ECO:0000256" key="2">
    <source>
        <dbReference type="ARBA" id="ARBA00007886"/>
    </source>
</evidence>